<comment type="subcellular location">
    <subcellularLocation>
        <location evidence="2">Cytoplasm</location>
    </subcellularLocation>
</comment>
<name>A0AAV5B1V5_9ACTN</name>
<dbReference type="EMBL" id="BQKC01000001">
    <property type="protein sequence ID" value="GJM54849.1"/>
    <property type="molecule type" value="Genomic_DNA"/>
</dbReference>
<comment type="similarity">
    <text evidence="3 10">Belongs to the FKBP-type PPIase family.</text>
</comment>
<evidence type="ECO:0000313" key="13">
    <source>
        <dbReference type="Proteomes" id="UP001055025"/>
    </source>
</evidence>
<dbReference type="RefSeq" id="WP_204407075.1">
    <property type="nucleotide sequence ID" value="NZ_BQKC01000001.1"/>
</dbReference>
<dbReference type="GO" id="GO:0005737">
    <property type="term" value="C:cytoplasm"/>
    <property type="evidence" value="ECO:0007669"/>
    <property type="project" value="UniProtKB-SubCell"/>
</dbReference>
<evidence type="ECO:0000256" key="4">
    <source>
        <dbReference type="ARBA" id="ARBA00022490"/>
    </source>
</evidence>
<comment type="function">
    <text evidence="8">Also involved in hydrogenase metallocenter assembly, probably by participating in the nickel insertion step. This function in hydrogenase biosynthesis requires chaperone activity and the presence of the metal-binding domain, but not PPIase activity.</text>
</comment>
<keyword evidence="5 9" id="KW-0697">Rotamase</keyword>
<accession>A0AAV5B1V5</accession>
<dbReference type="PANTHER" id="PTHR47861">
    <property type="entry name" value="FKBP-TYPE PEPTIDYL-PROLYL CIS-TRANS ISOMERASE SLYD"/>
    <property type="match status" value="1"/>
</dbReference>
<dbReference type="PANTHER" id="PTHR47861:SF3">
    <property type="entry name" value="FKBP-TYPE PEPTIDYL-PROLYL CIS-TRANS ISOMERASE SLYD"/>
    <property type="match status" value="1"/>
</dbReference>
<evidence type="ECO:0000256" key="2">
    <source>
        <dbReference type="ARBA" id="ARBA00004496"/>
    </source>
</evidence>
<keyword evidence="7 9" id="KW-0413">Isomerase</keyword>
<keyword evidence="6" id="KW-0143">Chaperone</keyword>
<evidence type="ECO:0000259" key="11">
    <source>
        <dbReference type="PROSITE" id="PS50059"/>
    </source>
</evidence>
<dbReference type="AlphaFoldDB" id="A0AAV5B1V5"/>
<keyword evidence="13" id="KW-1185">Reference proteome</keyword>
<evidence type="ECO:0000313" key="12">
    <source>
        <dbReference type="EMBL" id="GJM54849.1"/>
    </source>
</evidence>
<dbReference type="InterPro" id="IPR001179">
    <property type="entry name" value="PPIase_FKBP_dom"/>
</dbReference>
<evidence type="ECO:0000256" key="1">
    <source>
        <dbReference type="ARBA" id="ARBA00000971"/>
    </source>
</evidence>
<dbReference type="GO" id="GO:0003755">
    <property type="term" value="F:peptidyl-prolyl cis-trans isomerase activity"/>
    <property type="evidence" value="ECO:0007669"/>
    <property type="project" value="UniProtKB-UniRule"/>
</dbReference>
<comment type="catalytic activity">
    <reaction evidence="1 9 10">
        <text>[protein]-peptidylproline (omega=180) = [protein]-peptidylproline (omega=0)</text>
        <dbReference type="Rhea" id="RHEA:16237"/>
        <dbReference type="Rhea" id="RHEA-COMP:10747"/>
        <dbReference type="Rhea" id="RHEA-COMP:10748"/>
        <dbReference type="ChEBI" id="CHEBI:83833"/>
        <dbReference type="ChEBI" id="CHEBI:83834"/>
        <dbReference type="EC" id="5.2.1.8"/>
    </reaction>
</comment>
<evidence type="ECO:0000256" key="10">
    <source>
        <dbReference type="RuleBase" id="RU003915"/>
    </source>
</evidence>
<keyword evidence="4" id="KW-0963">Cytoplasm</keyword>
<evidence type="ECO:0000256" key="8">
    <source>
        <dbReference type="ARBA" id="ARBA00037071"/>
    </source>
</evidence>
<dbReference type="Proteomes" id="UP001055025">
    <property type="component" value="Unassembled WGS sequence"/>
</dbReference>
<evidence type="ECO:0000256" key="5">
    <source>
        <dbReference type="ARBA" id="ARBA00023110"/>
    </source>
</evidence>
<dbReference type="Gene3D" id="3.10.50.40">
    <property type="match status" value="1"/>
</dbReference>
<dbReference type="EC" id="5.2.1.8" evidence="10"/>
<dbReference type="Pfam" id="PF00254">
    <property type="entry name" value="FKBP_C"/>
    <property type="match status" value="1"/>
</dbReference>
<evidence type="ECO:0000256" key="6">
    <source>
        <dbReference type="ARBA" id="ARBA00023186"/>
    </source>
</evidence>
<dbReference type="SUPFAM" id="SSF54534">
    <property type="entry name" value="FKBP-like"/>
    <property type="match status" value="1"/>
</dbReference>
<evidence type="ECO:0000256" key="7">
    <source>
        <dbReference type="ARBA" id="ARBA00023235"/>
    </source>
</evidence>
<comment type="caution">
    <text evidence="12">The sequence shown here is derived from an EMBL/GenBank/DDBJ whole genome shotgun (WGS) entry which is preliminary data.</text>
</comment>
<organism evidence="12 13">
    <name type="scientific">Granulimonas faecalis</name>
    <dbReference type="NCBI Taxonomy" id="2894155"/>
    <lineage>
        <taxon>Bacteria</taxon>
        <taxon>Bacillati</taxon>
        <taxon>Actinomycetota</taxon>
        <taxon>Coriobacteriia</taxon>
        <taxon>Coriobacteriales</taxon>
        <taxon>Kribbibacteriaceae</taxon>
        <taxon>Granulimonas</taxon>
    </lineage>
</organism>
<dbReference type="GO" id="GO:0042026">
    <property type="term" value="P:protein refolding"/>
    <property type="evidence" value="ECO:0007669"/>
    <property type="project" value="UniProtKB-ARBA"/>
</dbReference>
<dbReference type="PROSITE" id="PS50059">
    <property type="entry name" value="FKBP_PPIASE"/>
    <property type="match status" value="1"/>
</dbReference>
<gene>
    <name evidence="12" type="ORF">ATOP_05040</name>
</gene>
<protein>
    <recommendedName>
        <fullName evidence="10">Peptidyl-prolyl cis-trans isomerase</fullName>
        <ecNumber evidence="10">5.2.1.8</ecNumber>
    </recommendedName>
</protein>
<evidence type="ECO:0000256" key="9">
    <source>
        <dbReference type="PROSITE-ProRule" id="PRU00277"/>
    </source>
</evidence>
<sequence>MADNTGKKVKVHYRGTLDDGTQFDSSYDRGEPLEFTVGAGQMIPGFDKAVVDMEVGEKRTAHLEPADAYGEPREELVVSFPVDQVPNLDQLSEGDRIFLQGPMGQPIPAAVTSITEEAVTVDANHELAGKPLNFDIELVEVGE</sequence>
<evidence type="ECO:0000256" key="3">
    <source>
        <dbReference type="ARBA" id="ARBA00006577"/>
    </source>
</evidence>
<dbReference type="InterPro" id="IPR046357">
    <property type="entry name" value="PPIase_dom_sf"/>
</dbReference>
<feature type="domain" description="PPIase FKBP-type" evidence="11">
    <location>
        <begin position="6"/>
        <end position="86"/>
    </location>
</feature>
<reference evidence="12" key="1">
    <citation type="journal article" date="2022" name="Int. J. Syst. Evol. Microbiol.">
        <title>Granulimonas faecalis gen. nov., sp. nov., and Leptogranulimonas caecicola gen. nov., sp. nov., novel lactate-producing Atopobiaceae bacteria isolated from mouse intestines, and an emended description of the family Atopobiaceae.</title>
        <authorList>
            <person name="Morinaga K."/>
            <person name="Kusada H."/>
            <person name="Sakamoto S."/>
            <person name="Murakami T."/>
            <person name="Toyoda A."/>
            <person name="Mori H."/>
            <person name="Meng X.Y."/>
            <person name="Takashino M."/>
            <person name="Murotomi K."/>
            <person name="Tamaki H."/>
        </authorList>
    </citation>
    <scope>NUCLEOTIDE SEQUENCE</scope>
    <source>
        <strain evidence="12">OPF53</strain>
    </source>
</reference>
<proteinExistence type="inferred from homology"/>